<keyword evidence="4" id="KW-1185">Reference proteome</keyword>
<feature type="domain" description="7TM GPCR serpentine receptor class x (Srx)" evidence="2">
    <location>
        <begin position="3"/>
        <end position="159"/>
    </location>
</feature>
<keyword evidence="1" id="KW-0472">Membrane</keyword>
<dbReference type="InterPro" id="IPR019430">
    <property type="entry name" value="7TM_GPCR_serpentine_rcpt_Srx"/>
</dbReference>
<evidence type="ECO:0000313" key="3">
    <source>
        <dbReference type="EMBL" id="CAJ0608275.1"/>
    </source>
</evidence>
<keyword evidence="1" id="KW-0812">Transmembrane</keyword>
<protein>
    <recommendedName>
        <fullName evidence="2">7TM GPCR serpentine receptor class x (Srx) domain-containing protein</fullName>
    </recommendedName>
</protein>
<gene>
    <name evidence="3" type="ORF">CYNAS_LOCUS20258</name>
</gene>
<evidence type="ECO:0000256" key="1">
    <source>
        <dbReference type="SAM" id="Phobius"/>
    </source>
</evidence>
<reference evidence="3" key="1">
    <citation type="submission" date="2023-07" db="EMBL/GenBank/DDBJ databases">
        <authorList>
            <consortium name="CYATHOMIX"/>
        </authorList>
    </citation>
    <scope>NUCLEOTIDE SEQUENCE</scope>
    <source>
        <strain evidence="3">N/A</strain>
    </source>
</reference>
<dbReference type="SUPFAM" id="SSF81321">
    <property type="entry name" value="Family A G protein-coupled receptor-like"/>
    <property type="match status" value="1"/>
</dbReference>
<dbReference type="Proteomes" id="UP001176961">
    <property type="component" value="Unassembled WGS sequence"/>
</dbReference>
<dbReference type="EMBL" id="CATQJL010000316">
    <property type="protein sequence ID" value="CAJ0608275.1"/>
    <property type="molecule type" value="Genomic_DNA"/>
</dbReference>
<feature type="transmembrane region" description="Helical" evidence="1">
    <location>
        <begin position="133"/>
        <end position="158"/>
    </location>
</feature>
<feature type="transmembrane region" description="Helical" evidence="1">
    <location>
        <begin position="103"/>
        <end position="127"/>
    </location>
</feature>
<dbReference type="PANTHER" id="PTHR23017">
    <property type="entry name" value="SERPENTINE RECEPTOR, CLASS X"/>
    <property type="match status" value="1"/>
</dbReference>
<sequence length="200" mass="22971">MGIVIFVSVLSAAYTSVYFKAGCDFYFDHENGVWSFGSDPCSVWISFYIDMCYNVFLFLTIIIIDIATLIQLKSTTRSMLSRSVQIDDKQNNDISSKRRRKELLLFTQTFVNSLMYAFMLLCFHLVAPSVSTNFQLFLCTTLVWGLSHTFGGVILIVFNPEVRRHIVNFRDISRSLREQATTVITVKLSQPLPQSQKLYQ</sequence>
<feature type="transmembrane region" description="Helical" evidence="1">
    <location>
        <begin position="43"/>
        <end position="72"/>
    </location>
</feature>
<dbReference type="AlphaFoldDB" id="A0AA36HCG8"/>
<comment type="caution">
    <text evidence="3">The sequence shown here is derived from an EMBL/GenBank/DDBJ whole genome shotgun (WGS) entry which is preliminary data.</text>
</comment>
<dbReference type="Pfam" id="PF10328">
    <property type="entry name" value="7TM_GPCR_Srx"/>
    <property type="match status" value="1"/>
</dbReference>
<accession>A0AA36HCG8</accession>
<proteinExistence type="predicted"/>
<evidence type="ECO:0000313" key="4">
    <source>
        <dbReference type="Proteomes" id="UP001176961"/>
    </source>
</evidence>
<keyword evidence="1" id="KW-1133">Transmembrane helix</keyword>
<evidence type="ECO:0000259" key="2">
    <source>
        <dbReference type="Pfam" id="PF10328"/>
    </source>
</evidence>
<name>A0AA36HCG8_CYLNA</name>
<organism evidence="3 4">
    <name type="scientific">Cylicocyclus nassatus</name>
    <name type="common">Nematode worm</name>
    <dbReference type="NCBI Taxonomy" id="53992"/>
    <lineage>
        <taxon>Eukaryota</taxon>
        <taxon>Metazoa</taxon>
        <taxon>Ecdysozoa</taxon>
        <taxon>Nematoda</taxon>
        <taxon>Chromadorea</taxon>
        <taxon>Rhabditida</taxon>
        <taxon>Rhabditina</taxon>
        <taxon>Rhabditomorpha</taxon>
        <taxon>Strongyloidea</taxon>
        <taxon>Strongylidae</taxon>
        <taxon>Cylicocyclus</taxon>
    </lineage>
</organism>
<dbReference type="PANTHER" id="PTHR23017:SF3">
    <property type="entry name" value="G-PROTEIN COUPLED RECEPTORS FAMILY 1 PROFILE DOMAIN-CONTAINING PROTEIN"/>
    <property type="match status" value="1"/>
</dbReference>